<dbReference type="InterPro" id="IPR005064">
    <property type="entry name" value="BUG"/>
</dbReference>
<evidence type="ECO:0008006" key="2">
    <source>
        <dbReference type="Google" id="ProtNLM"/>
    </source>
</evidence>
<name>A0A645BWM2_9ZZZZ</name>
<comment type="caution">
    <text evidence="1">The sequence shown here is derived from an EMBL/GenBank/DDBJ whole genome shotgun (WGS) entry which is preliminary data.</text>
</comment>
<gene>
    <name evidence="1" type="ORF">SDC9_113061</name>
</gene>
<dbReference type="InterPro" id="IPR006311">
    <property type="entry name" value="TAT_signal"/>
</dbReference>
<dbReference type="CDD" id="cd07012">
    <property type="entry name" value="PBP2_Bug_TTT"/>
    <property type="match status" value="1"/>
</dbReference>
<dbReference type="PANTHER" id="PTHR42928:SF5">
    <property type="entry name" value="BLR1237 PROTEIN"/>
    <property type="match status" value="1"/>
</dbReference>
<protein>
    <recommendedName>
        <fullName evidence="2">Tripartite tricarboxylate transporter substrate binding protein</fullName>
    </recommendedName>
</protein>
<dbReference type="EMBL" id="VSSQ01020919">
    <property type="protein sequence ID" value="MPM66154.1"/>
    <property type="molecule type" value="Genomic_DNA"/>
</dbReference>
<dbReference type="SUPFAM" id="SSF53850">
    <property type="entry name" value="Periplasmic binding protein-like II"/>
    <property type="match status" value="1"/>
</dbReference>
<dbReference type="AlphaFoldDB" id="A0A645BWM2"/>
<organism evidence="1">
    <name type="scientific">bioreactor metagenome</name>
    <dbReference type="NCBI Taxonomy" id="1076179"/>
    <lineage>
        <taxon>unclassified sequences</taxon>
        <taxon>metagenomes</taxon>
        <taxon>ecological metagenomes</taxon>
    </lineage>
</organism>
<dbReference type="Pfam" id="PF03401">
    <property type="entry name" value="TctC"/>
    <property type="match status" value="1"/>
</dbReference>
<dbReference type="Gene3D" id="3.40.190.10">
    <property type="entry name" value="Periplasmic binding protein-like II"/>
    <property type="match status" value="1"/>
</dbReference>
<sequence length="347" mass="37474">MWERVTKERVSSEGADITRRQWMARAGRLGAGCMTGGLLAHGSVWAEAPYPNRPIRLVVPFAAGGATDVIGRLLAKAMEGPLTQPVVIDNKVGAAGAIGATSVAKGEADGYSVLMGGVGTNIVLEHTMPELSYRPQRDFAAVASICNVDYVLAVSAESQYRTLDDLLADAKKRPGQVKYMSTGPLGPLHVAVEYLSKLSGVQMIHAPYKGEAPALPDLMAQRVDVGTMTALFTRPQVQAGKLRVLATISAQRMASWPEIPTVAEPGFPGFAAPIWNGLFVHHKTPPAIVERLGQVIVQQVHSPDVRHQLEKQGVTVTGQGPLEYESFLQVERQRWRKMIKESEVLNG</sequence>
<dbReference type="Gene3D" id="3.40.190.150">
    <property type="entry name" value="Bordetella uptake gene, domain 1"/>
    <property type="match status" value="1"/>
</dbReference>
<reference evidence="1" key="1">
    <citation type="submission" date="2019-08" db="EMBL/GenBank/DDBJ databases">
        <authorList>
            <person name="Kucharzyk K."/>
            <person name="Murdoch R.W."/>
            <person name="Higgins S."/>
            <person name="Loffler F."/>
        </authorList>
    </citation>
    <scope>NUCLEOTIDE SEQUENCE</scope>
</reference>
<proteinExistence type="predicted"/>
<accession>A0A645BWM2</accession>
<dbReference type="PROSITE" id="PS51318">
    <property type="entry name" value="TAT"/>
    <property type="match status" value="1"/>
</dbReference>
<dbReference type="PANTHER" id="PTHR42928">
    <property type="entry name" value="TRICARBOXYLATE-BINDING PROTEIN"/>
    <property type="match status" value="1"/>
</dbReference>
<dbReference type="InterPro" id="IPR042100">
    <property type="entry name" value="Bug_dom1"/>
</dbReference>
<dbReference type="PIRSF" id="PIRSF017082">
    <property type="entry name" value="YflP"/>
    <property type="match status" value="1"/>
</dbReference>
<evidence type="ECO:0000313" key="1">
    <source>
        <dbReference type="EMBL" id="MPM66154.1"/>
    </source>
</evidence>